<feature type="domain" description="Putative beta-lactamase-inhibitor-like PepSY-like" evidence="2">
    <location>
        <begin position="51"/>
        <end position="108"/>
    </location>
</feature>
<evidence type="ECO:0000256" key="1">
    <source>
        <dbReference type="SAM" id="SignalP"/>
    </source>
</evidence>
<evidence type="ECO:0000313" key="4">
    <source>
        <dbReference type="Proteomes" id="UP000606008"/>
    </source>
</evidence>
<name>A0ABX0QGX1_9BACT</name>
<dbReference type="Pfam" id="PF11396">
    <property type="entry name" value="PepSY_like"/>
    <property type="match status" value="3"/>
</dbReference>
<feature type="domain" description="Putative beta-lactamase-inhibitor-like PepSY-like" evidence="2">
    <location>
        <begin position="207"/>
        <end position="267"/>
    </location>
</feature>
<sequence length="274" mass="28474">MKTTYFFSLIALLGLTLWGCNNSQVVPEDSTISSARLGGDTTGFHCRKNITKIAVTELPAAITSVISASYAGATIDYAAKDDAGNFLVAITQNSARTTLLFNADGTFNKELALRDGPGGKGPGGHGPGGFGRGRDSLAQVAVADLPAAITSYITANYAGSTINVAGKDATRGYIVMVTLADGTTRKALLFNVDGTFAQEVVRGLKGNYSVVDAATLPAAITSYITTNYAGSTIKLAGKNPTGQFKVIIQQSSGQIAELTFAADGTFIQVRKGRK</sequence>
<gene>
    <name evidence="3" type="ORF">F7231_09005</name>
</gene>
<proteinExistence type="predicted"/>
<dbReference type="Gene3D" id="3.40.1420.30">
    <property type="match status" value="1"/>
</dbReference>
<evidence type="ECO:0000313" key="3">
    <source>
        <dbReference type="EMBL" id="NID10312.1"/>
    </source>
</evidence>
<dbReference type="SUPFAM" id="SSF160574">
    <property type="entry name" value="BT0923-like"/>
    <property type="match status" value="2"/>
</dbReference>
<dbReference type="EMBL" id="WAEL01000003">
    <property type="protein sequence ID" value="NID10312.1"/>
    <property type="molecule type" value="Genomic_DNA"/>
</dbReference>
<feature type="domain" description="Putative beta-lactamase-inhibitor-like PepSY-like" evidence="2">
    <location>
        <begin position="139"/>
        <end position="195"/>
    </location>
</feature>
<dbReference type="Proteomes" id="UP000606008">
    <property type="component" value="Unassembled WGS sequence"/>
</dbReference>
<dbReference type="InterPro" id="IPR021533">
    <property type="entry name" value="PepSY-like"/>
</dbReference>
<reference evidence="3" key="1">
    <citation type="submission" date="2024-05" db="EMBL/GenBank/DDBJ databases">
        <authorList>
            <person name="Jung D.-H."/>
        </authorList>
    </citation>
    <scope>NUCLEOTIDE SEQUENCE</scope>
    <source>
        <strain evidence="3">JA-25</strain>
    </source>
</reference>
<dbReference type="RefSeq" id="WP_166691680.1">
    <property type="nucleotide sequence ID" value="NZ_WAEL01000003.1"/>
</dbReference>
<organism evidence="3 4">
    <name type="scientific">Fibrivirga algicola</name>
    <dbReference type="NCBI Taxonomy" id="2950420"/>
    <lineage>
        <taxon>Bacteria</taxon>
        <taxon>Pseudomonadati</taxon>
        <taxon>Bacteroidota</taxon>
        <taxon>Cytophagia</taxon>
        <taxon>Cytophagales</taxon>
        <taxon>Spirosomataceae</taxon>
        <taxon>Fibrivirga</taxon>
    </lineage>
</organism>
<protein>
    <recommendedName>
        <fullName evidence="2">Putative beta-lactamase-inhibitor-like PepSY-like domain-containing protein</fullName>
    </recommendedName>
</protein>
<evidence type="ECO:0000259" key="2">
    <source>
        <dbReference type="Pfam" id="PF11396"/>
    </source>
</evidence>
<keyword evidence="1" id="KW-0732">Signal</keyword>
<keyword evidence="4" id="KW-1185">Reference proteome</keyword>
<feature type="chain" id="PRO_5045539133" description="Putative beta-lactamase-inhibitor-like PepSY-like domain-containing protein" evidence="1">
    <location>
        <begin position="24"/>
        <end position="274"/>
    </location>
</feature>
<comment type="caution">
    <text evidence="3">The sequence shown here is derived from an EMBL/GenBank/DDBJ whole genome shotgun (WGS) entry which is preliminary data.</text>
</comment>
<accession>A0ABX0QGX1</accession>
<feature type="signal peptide" evidence="1">
    <location>
        <begin position="1"/>
        <end position="23"/>
    </location>
</feature>